<organism evidence="2 3">
    <name type="scientific">Aureobasidium subglaciale (strain EXF-2481)</name>
    <name type="common">Aureobasidium pullulans var. subglaciale</name>
    <dbReference type="NCBI Taxonomy" id="1043005"/>
    <lineage>
        <taxon>Eukaryota</taxon>
        <taxon>Fungi</taxon>
        <taxon>Dikarya</taxon>
        <taxon>Ascomycota</taxon>
        <taxon>Pezizomycotina</taxon>
        <taxon>Dothideomycetes</taxon>
        <taxon>Dothideomycetidae</taxon>
        <taxon>Dothideales</taxon>
        <taxon>Saccotheciaceae</taxon>
        <taxon>Aureobasidium</taxon>
    </lineage>
</organism>
<dbReference type="PANTHER" id="PTHR11895">
    <property type="entry name" value="TRANSAMIDASE"/>
    <property type="match status" value="1"/>
</dbReference>
<feature type="domain" description="Amidase" evidence="1">
    <location>
        <begin position="100"/>
        <end position="205"/>
    </location>
</feature>
<sequence length="572" mass="60767">MSIISLAEGSLPTVSKEELHAAAKGRGFSIPVGSQDETDFLLLQNSFDAVASAVAALPEYIDPRVEPTPVEGGPRKWSRPSQGDNPLNAWSHKTHLKASAPTSKALSGKTLAMKDNVSVAGAPLRLGTAPELFKGGKYAISEIDATVVKRILEASGTISGTAVCENFSLFPTSVSADSGPVHNAWATGYMTGGSSSGCASVISAKDVRERSEKIGLTFKTNALEEEGVDMAIGGDQGGSIRAPASFGGFYGLKPTTGLVPYTGIVSILPMIDSTGPMARSIEDIALLLGVIAGYDGIDPRQTPETPLRQAVPDYTALLAEWQAAKREAGEWTASSAAKGLRIGILKEAWEIAGLNTDVAAIVRAAAERFGKLGAEVHEVSVPLHLQGPSIWTVAGREAIPRFFENRASDLLSHPLPGLEPNPTNQMFYDKLVYKNPAVINVVLNAEHMETKFGPSLTRKAHMLVHQLRAEYDKVFEKVDILITPTTPTVAGKHCNYTSVMEIAQKAVGVTLNTSPFNCSGHPGMSMPCGWSETADGEGKLPVGMQLVAKRWHEMDILKAASAWEVLGKGMDS</sequence>
<evidence type="ECO:0000259" key="1">
    <source>
        <dbReference type="Pfam" id="PF01425"/>
    </source>
</evidence>
<dbReference type="Pfam" id="PF01425">
    <property type="entry name" value="Amidase"/>
    <property type="match status" value="2"/>
</dbReference>
<dbReference type="EMBL" id="KL584749">
    <property type="protein sequence ID" value="KER00564.1"/>
    <property type="molecule type" value="Genomic_DNA"/>
</dbReference>
<feature type="domain" description="Amidase" evidence="1">
    <location>
        <begin position="227"/>
        <end position="557"/>
    </location>
</feature>
<dbReference type="InterPro" id="IPR036928">
    <property type="entry name" value="AS_sf"/>
</dbReference>
<dbReference type="Gene3D" id="3.90.1300.10">
    <property type="entry name" value="Amidase signature (AS) domain"/>
    <property type="match status" value="1"/>
</dbReference>
<dbReference type="PANTHER" id="PTHR11895:SF171">
    <property type="entry name" value="AMIDASE DOMAIN-CONTAINING PROTEIN"/>
    <property type="match status" value="1"/>
</dbReference>
<dbReference type="OrthoDB" id="1879366at2759"/>
<dbReference type="InParanoid" id="A0A074YS38"/>
<dbReference type="Proteomes" id="UP000030641">
    <property type="component" value="Unassembled WGS sequence"/>
</dbReference>
<gene>
    <name evidence="2" type="ORF">AUEXF2481DRAFT_486</name>
</gene>
<evidence type="ECO:0000313" key="3">
    <source>
        <dbReference type="Proteomes" id="UP000030641"/>
    </source>
</evidence>
<dbReference type="GeneID" id="25368518"/>
<dbReference type="GO" id="GO:0003824">
    <property type="term" value="F:catalytic activity"/>
    <property type="evidence" value="ECO:0007669"/>
    <property type="project" value="InterPro"/>
</dbReference>
<dbReference type="RefSeq" id="XP_013348987.1">
    <property type="nucleotide sequence ID" value="XM_013493533.1"/>
</dbReference>
<dbReference type="OMA" id="GAFADHH"/>
<dbReference type="InterPro" id="IPR023631">
    <property type="entry name" value="Amidase_dom"/>
</dbReference>
<reference evidence="2 3" key="1">
    <citation type="journal article" date="2014" name="BMC Genomics">
        <title>Genome sequencing of four Aureobasidium pullulans varieties: biotechnological potential, stress tolerance, and description of new species.</title>
        <authorList>
            <person name="Gostin Ar C."/>
            <person name="Ohm R.A."/>
            <person name="Kogej T."/>
            <person name="Sonjak S."/>
            <person name="Turk M."/>
            <person name="Zajc J."/>
            <person name="Zalar P."/>
            <person name="Grube M."/>
            <person name="Sun H."/>
            <person name="Han J."/>
            <person name="Sharma A."/>
            <person name="Chiniquy J."/>
            <person name="Ngan C.Y."/>
            <person name="Lipzen A."/>
            <person name="Barry K."/>
            <person name="Grigoriev I.V."/>
            <person name="Gunde-Cimerman N."/>
        </authorList>
    </citation>
    <scope>NUCLEOTIDE SEQUENCE [LARGE SCALE GENOMIC DNA]</scope>
    <source>
        <strain evidence="2 3">EXF-2481</strain>
    </source>
</reference>
<protein>
    <recommendedName>
        <fullName evidence="1">Amidase domain-containing protein</fullName>
    </recommendedName>
</protein>
<dbReference type="STRING" id="1043005.A0A074YS38"/>
<keyword evidence="3" id="KW-1185">Reference proteome</keyword>
<proteinExistence type="predicted"/>
<accession>A0A074YS38</accession>
<dbReference type="AlphaFoldDB" id="A0A074YS38"/>
<dbReference type="InterPro" id="IPR000120">
    <property type="entry name" value="Amidase"/>
</dbReference>
<name>A0A074YS38_AURSE</name>
<dbReference type="SUPFAM" id="SSF75304">
    <property type="entry name" value="Amidase signature (AS) enzymes"/>
    <property type="match status" value="1"/>
</dbReference>
<dbReference type="HOGENOM" id="CLU_009600_18_1_1"/>
<evidence type="ECO:0000313" key="2">
    <source>
        <dbReference type="EMBL" id="KER00564.1"/>
    </source>
</evidence>